<sequence>MSFVGTLERYRGKGTVQKLLTALESDLISTNTLMFPTAVRLQKSLVPQPTDPCDADDNKLNRINDDEKVALPDLNLEPPEEDVN</sequence>
<name>A0ACC0ZBN0_9ROSI</name>
<gene>
    <name evidence="1" type="ORF">Pint_15793</name>
</gene>
<dbReference type="EMBL" id="CM047737">
    <property type="protein sequence ID" value="KAJ0048976.1"/>
    <property type="molecule type" value="Genomic_DNA"/>
</dbReference>
<accession>A0ACC0ZBN0</accession>
<dbReference type="Proteomes" id="UP001163603">
    <property type="component" value="Chromosome 2"/>
</dbReference>
<evidence type="ECO:0000313" key="2">
    <source>
        <dbReference type="Proteomes" id="UP001163603"/>
    </source>
</evidence>
<keyword evidence="2" id="KW-1185">Reference proteome</keyword>
<proteinExistence type="predicted"/>
<organism evidence="1 2">
    <name type="scientific">Pistacia integerrima</name>
    <dbReference type="NCBI Taxonomy" id="434235"/>
    <lineage>
        <taxon>Eukaryota</taxon>
        <taxon>Viridiplantae</taxon>
        <taxon>Streptophyta</taxon>
        <taxon>Embryophyta</taxon>
        <taxon>Tracheophyta</taxon>
        <taxon>Spermatophyta</taxon>
        <taxon>Magnoliopsida</taxon>
        <taxon>eudicotyledons</taxon>
        <taxon>Gunneridae</taxon>
        <taxon>Pentapetalae</taxon>
        <taxon>rosids</taxon>
        <taxon>malvids</taxon>
        <taxon>Sapindales</taxon>
        <taxon>Anacardiaceae</taxon>
        <taxon>Pistacia</taxon>
    </lineage>
</organism>
<protein>
    <submittedName>
        <fullName evidence="1">Uncharacterized protein</fullName>
    </submittedName>
</protein>
<comment type="caution">
    <text evidence="1">The sequence shown here is derived from an EMBL/GenBank/DDBJ whole genome shotgun (WGS) entry which is preliminary data.</text>
</comment>
<reference evidence="2" key="1">
    <citation type="journal article" date="2023" name="G3 (Bethesda)">
        <title>Genome assembly and association tests identify interacting loci associated with vigor, precocity, and sex in interspecific pistachio rootstocks.</title>
        <authorList>
            <person name="Palmer W."/>
            <person name="Jacygrad E."/>
            <person name="Sagayaradj S."/>
            <person name="Cavanaugh K."/>
            <person name="Han R."/>
            <person name="Bertier L."/>
            <person name="Beede B."/>
            <person name="Kafkas S."/>
            <person name="Golino D."/>
            <person name="Preece J."/>
            <person name="Michelmore R."/>
        </authorList>
    </citation>
    <scope>NUCLEOTIDE SEQUENCE [LARGE SCALE GENOMIC DNA]</scope>
</reference>
<evidence type="ECO:0000313" key="1">
    <source>
        <dbReference type="EMBL" id="KAJ0048976.1"/>
    </source>
</evidence>